<accession>A0ABD2NDI7</accession>
<dbReference type="PANTHER" id="PTHR45712:SF22">
    <property type="entry name" value="INSULIN-LIKE GROWTH FACTOR-BINDING PROTEIN COMPLEX ACID LABILE SUBUNIT"/>
    <property type="match status" value="1"/>
</dbReference>
<sequence>MLFLPIAYTTTLLIAIVATEDSDDPTVYFKLSNKNGTLRMSSLPMSSDIQHIKIKGCRFDHIESNTFSKLPKLKKLEFEDNVIVQFPPRLFSSCSNLEILKFTHNIIEQGNPQIFADLPKVWRLDIKRTTIGNLYKNFFKGTLHLQYFECMSCTIHKIQQGTFDESRELSVINLANNAMRKFEFPALKNLEQINLSGNPLSEFNVTDIKQKCPNLWKIRLGGTRVSQEILNEFKNNNITVDS</sequence>
<feature type="signal peptide" evidence="3">
    <location>
        <begin position="1"/>
        <end position="19"/>
    </location>
</feature>
<comment type="caution">
    <text evidence="4">The sequence shown here is derived from an EMBL/GenBank/DDBJ whole genome shotgun (WGS) entry which is preliminary data.</text>
</comment>
<keyword evidence="2" id="KW-0677">Repeat</keyword>
<feature type="chain" id="PRO_5044809797" evidence="3">
    <location>
        <begin position="20"/>
        <end position="242"/>
    </location>
</feature>
<dbReference type="Gene3D" id="3.80.10.10">
    <property type="entry name" value="Ribonuclease Inhibitor"/>
    <property type="match status" value="1"/>
</dbReference>
<gene>
    <name evidence="4" type="ORF">HHI36_012016</name>
</gene>
<dbReference type="Proteomes" id="UP001516400">
    <property type="component" value="Unassembled WGS sequence"/>
</dbReference>
<keyword evidence="3" id="KW-0732">Signal</keyword>
<evidence type="ECO:0000256" key="1">
    <source>
        <dbReference type="ARBA" id="ARBA00022614"/>
    </source>
</evidence>
<keyword evidence="5" id="KW-1185">Reference proteome</keyword>
<dbReference type="InterPro" id="IPR050333">
    <property type="entry name" value="SLRP"/>
</dbReference>
<evidence type="ECO:0000313" key="5">
    <source>
        <dbReference type="Proteomes" id="UP001516400"/>
    </source>
</evidence>
<evidence type="ECO:0000313" key="4">
    <source>
        <dbReference type="EMBL" id="KAL3276644.1"/>
    </source>
</evidence>
<reference evidence="4 5" key="1">
    <citation type="journal article" date="2021" name="BMC Biol.">
        <title>Horizontally acquired antibacterial genes associated with adaptive radiation of ladybird beetles.</title>
        <authorList>
            <person name="Li H.S."/>
            <person name="Tang X.F."/>
            <person name="Huang Y.H."/>
            <person name="Xu Z.Y."/>
            <person name="Chen M.L."/>
            <person name="Du X.Y."/>
            <person name="Qiu B.Y."/>
            <person name="Chen P.T."/>
            <person name="Zhang W."/>
            <person name="Slipinski A."/>
            <person name="Escalona H.E."/>
            <person name="Waterhouse R.M."/>
            <person name="Zwick A."/>
            <person name="Pang H."/>
        </authorList>
    </citation>
    <scope>NUCLEOTIDE SEQUENCE [LARGE SCALE GENOMIC DNA]</scope>
    <source>
        <strain evidence="4">SYSU2018</strain>
    </source>
</reference>
<name>A0ABD2NDI7_9CUCU</name>
<proteinExistence type="predicted"/>
<dbReference type="InterPro" id="IPR001611">
    <property type="entry name" value="Leu-rich_rpt"/>
</dbReference>
<dbReference type="InterPro" id="IPR032675">
    <property type="entry name" value="LRR_dom_sf"/>
</dbReference>
<protein>
    <submittedName>
        <fullName evidence="4">Uncharacterized protein</fullName>
    </submittedName>
</protein>
<keyword evidence="1" id="KW-0433">Leucine-rich repeat</keyword>
<dbReference type="SUPFAM" id="SSF52058">
    <property type="entry name" value="L domain-like"/>
    <property type="match status" value="1"/>
</dbReference>
<dbReference type="PANTHER" id="PTHR45712">
    <property type="entry name" value="AGAP008170-PA"/>
    <property type="match status" value="1"/>
</dbReference>
<dbReference type="EMBL" id="JABFTP020000103">
    <property type="protein sequence ID" value="KAL3276644.1"/>
    <property type="molecule type" value="Genomic_DNA"/>
</dbReference>
<organism evidence="4 5">
    <name type="scientific">Cryptolaemus montrouzieri</name>
    <dbReference type="NCBI Taxonomy" id="559131"/>
    <lineage>
        <taxon>Eukaryota</taxon>
        <taxon>Metazoa</taxon>
        <taxon>Ecdysozoa</taxon>
        <taxon>Arthropoda</taxon>
        <taxon>Hexapoda</taxon>
        <taxon>Insecta</taxon>
        <taxon>Pterygota</taxon>
        <taxon>Neoptera</taxon>
        <taxon>Endopterygota</taxon>
        <taxon>Coleoptera</taxon>
        <taxon>Polyphaga</taxon>
        <taxon>Cucujiformia</taxon>
        <taxon>Coccinelloidea</taxon>
        <taxon>Coccinellidae</taxon>
        <taxon>Scymninae</taxon>
        <taxon>Scymnini</taxon>
        <taxon>Cryptolaemus</taxon>
    </lineage>
</organism>
<dbReference type="AlphaFoldDB" id="A0ABD2NDI7"/>
<evidence type="ECO:0000256" key="2">
    <source>
        <dbReference type="ARBA" id="ARBA00022737"/>
    </source>
</evidence>
<evidence type="ECO:0000256" key="3">
    <source>
        <dbReference type="SAM" id="SignalP"/>
    </source>
</evidence>
<dbReference type="Pfam" id="PF13855">
    <property type="entry name" value="LRR_8"/>
    <property type="match status" value="2"/>
</dbReference>